<dbReference type="PANTHER" id="PTHR30400:SF0">
    <property type="entry name" value="BIOSYNTHETIC PEPTIDOGLYCAN TRANSGLYCOSYLASE"/>
    <property type="match status" value="1"/>
</dbReference>
<keyword evidence="4 11" id="KW-0808">Transferase</keyword>
<keyword evidence="7 11" id="KW-0573">Peptidoglycan synthesis</keyword>
<evidence type="ECO:0000256" key="7">
    <source>
        <dbReference type="ARBA" id="ARBA00022984"/>
    </source>
</evidence>
<evidence type="ECO:0000313" key="13">
    <source>
        <dbReference type="EMBL" id="SMB99946.1"/>
    </source>
</evidence>
<keyword evidence="6 11" id="KW-0133">Cell shape</keyword>
<keyword evidence="14" id="KW-1185">Reference proteome</keyword>
<dbReference type="Proteomes" id="UP000192266">
    <property type="component" value="Unassembled WGS sequence"/>
</dbReference>
<dbReference type="HAMAP" id="MF_00766">
    <property type="entry name" value="PGT_MtgA"/>
    <property type="match status" value="1"/>
</dbReference>
<dbReference type="InterPro" id="IPR001264">
    <property type="entry name" value="Glyco_trans_51"/>
</dbReference>
<evidence type="ECO:0000256" key="6">
    <source>
        <dbReference type="ARBA" id="ARBA00022960"/>
    </source>
</evidence>
<dbReference type="GO" id="GO:0009252">
    <property type="term" value="P:peptidoglycan biosynthetic process"/>
    <property type="evidence" value="ECO:0007669"/>
    <property type="project" value="UniProtKB-UniRule"/>
</dbReference>
<sequence>MKTKFRQLGRRVWRVLLQLVATLFLASVAWVLMYRWLAPPATWLMLDRRAHAPIGRGYYGIREDDRRISYNFKTLDEVSPQVPLALVAAEDQRFLQHRGFDVKAIQQAARRNFEGGKQLVGGSTISQQVAKNVFLWSGRSYLRKAAEAYFTVLIELLWSKRRIMEMYLSVAEMGDCTFGVEAAAQRYFHKSAAKLNASEAALLAGVLPNPLRFRASNPGPVARAKQRRVQRNMRRLGGISYVRALLEE</sequence>
<dbReference type="OrthoDB" id="9766909at2"/>
<dbReference type="Pfam" id="PF00912">
    <property type="entry name" value="Transgly"/>
    <property type="match status" value="1"/>
</dbReference>
<evidence type="ECO:0000256" key="10">
    <source>
        <dbReference type="ARBA" id="ARBA00023316"/>
    </source>
</evidence>
<comment type="subcellular location">
    <subcellularLocation>
        <location evidence="11">Cell membrane</location>
        <topology evidence="11">Single-pass membrane protein</topology>
    </subcellularLocation>
</comment>
<dbReference type="GO" id="GO:0008955">
    <property type="term" value="F:peptidoglycan glycosyltransferase activity"/>
    <property type="evidence" value="ECO:0007669"/>
    <property type="project" value="UniProtKB-UniRule"/>
</dbReference>
<evidence type="ECO:0000256" key="9">
    <source>
        <dbReference type="ARBA" id="ARBA00023136"/>
    </source>
</evidence>
<keyword evidence="9 11" id="KW-0472">Membrane</keyword>
<dbReference type="GO" id="GO:0016763">
    <property type="term" value="F:pentosyltransferase activity"/>
    <property type="evidence" value="ECO:0007669"/>
    <property type="project" value="InterPro"/>
</dbReference>
<keyword evidence="1 11" id="KW-1003">Cell membrane</keyword>
<dbReference type="EMBL" id="FWWW01000096">
    <property type="protein sequence ID" value="SMB99946.1"/>
    <property type="molecule type" value="Genomic_DNA"/>
</dbReference>
<evidence type="ECO:0000256" key="5">
    <source>
        <dbReference type="ARBA" id="ARBA00022692"/>
    </source>
</evidence>
<keyword evidence="10 11" id="KW-0961">Cell wall biogenesis/degradation</keyword>
<evidence type="ECO:0000256" key="8">
    <source>
        <dbReference type="ARBA" id="ARBA00022989"/>
    </source>
</evidence>
<feature type="transmembrane region" description="Helical" evidence="11">
    <location>
        <begin position="12"/>
        <end position="37"/>
    </location>
</feature>
<evidence type="ECO:0000256" key="4">
    <source>
        <dbReference type="ARBA" id="ARBA00022679"/>
    </source>
</evidence>
<keyword evidence="5 11" id="KW-0812">Transmembrane</keyword>
<comment type="pathway">
    <text evidence="11">Cell wall biogenesis; peptidoglycan biosynthesis.</text>
</comment>
<dbReference type="Gene3D" id="1.10.3810.10">
    <property type="entry name" value="Biosynthetic peptidoglycan transglycosylase-like"/>
    <property type="match status" value="1"/>
</dbReference>
<dbReference type="GO" id="GO:0005886">
    <property type="term" value="C:plasma membrane"/>
    <property type="evidence" value="ECO:0007669"/>
    <property type="project" value="UniProtKB-SubCell"/>
</dbReference>
<dbReference type="STRING" id="645990.SAMN00120144_3202"/>
<evidence type="ECO:0000256" key="2">
    <source>
        <dbReference type="ARBA" id="ARBA00022519"/>
    </source>
</evidence>
<keyword evidence="3 11" id="KW-0328">Glycosyltransferase</keyword>
<dbReference type="AlphaFoldDB" id="A0A1W1W2Y1"/>
<feature type="domain" description="Glycosyl transferase family 51" evidence="12">
    <location>
        <begin position="71"/>
        <end position="233"/>
    </location>
</feature>
<reference evidence="13 14" key="1">
    <citation type="submission" date="2017-04" db="EMBL/GenBank/DDBJ databases">
        <authorList>
            <person name="Afonso C.L."/>
            <person name="Miller P.J."/>
            <person name="Scott M.A."/>
            <person name="Spackman E."/>
            <person name="Goraichik I."/>
            <person name="Dimitrov K.M."/>
            <person name="Suarez D.L."/>
            <person name="Swayne D.E."/>
        </authorList>
    </citation>
    <scope>NUCLEOTIDE SEQUENCE [LARGE SCALE GENOMIC DNA]</scope>
    <source>
        <strain evidence="13 14">DSM 11622</strain>
    </source>
</reference>
<dbReference type="InterPro" id="IPR023346">
    <property type="entry name" value="Lysozyme-like_dom_sf"/>
</dbReference>
<accession>A0A1W1W2Y1</accession>
<name>A0A1W1W2Y1_9BACT</name>
<dbReference type="EC" id="2.4.99.28" evidence="11"/>
<evidence type="ECO:0000256" key="3">
    <source>
        <dbReference type="ARBA" id="ARBA00022676"/>
    </source>
</evidence>
<gene>
    <name evidence="11" type="primary">mtgA</name>
    <name evidence="13" type="ORF">SAMN00120144_3202</name>
</gene>
<comment type="catalytic activity">
    <reaction evidence="11">
        <text>[GlcNAc-(1-&gt;4)-Mur2Ac(oyl-L-Ala-gamma-D-Glu-L-Lys-D-Ala-D-Ala)](n)-di-trans,octa-cis-undecaprenyl diphosphate + beta-D-GlcNAc-(1-&gt;4)-Mur2Ac(oyl-L-Ala-gamma-D-Glu-L-Lys-D-Ala-D-Ala)-di-trans,octa-cis-undecaprenyl diphosphate = [GlcNAc-(1-&gt;4)-Mur2Ac(oyl-L-Ala-gamma-D-Glu-L-Lys-D-Ala-D-Ala)](n+1)-di-trans,octa-cis-undecaprenyl diphosphate + di-trans,octa-cis-undecaprenyl diphosphate + H(+)</text>
        <dbReference type="Rhea" id="RHEA:23708"/>
        <dbReference type="Rhea" id="RHEA-COMP:9602"/>
        <dbReference type="Rhea" id="RHEA-COMP:9603"/>
        <dbReference type="ChEBI" id="CHEBI:15378"/>
        <dbReference type="ChEBI" id="CHEBI:58405"/>
        <dbReference type="ChEBI" id="CHEBI:60033"/>
        <dbReference type="ChEBI" id="CHEBI:78435"/>
        <dbReference type="EC" id="2.4.99.28"/>
    </reaction>
</comment>
<keyword evidence="2" id="KW-0997">Cell inner membrane</keyword>
<dbReference type="GO" id="GO:0009274">
    <property type="term" value="C:peptidoglycan-based cell wall"/>
    <property type="evidence" value="ECO:0007669"/>
    <property type="project" value="InterPro"/>
</dbReference>
<comment type="similarity">
    <text evidence="11">Belongs to the glycosyltransferase 51 family.</text>
</comment>
<dbReference type="NCBIfam" id="TIGR02070">
    <property type="entry name" value="mono_pep_trsgly"/>
    <property type="match status" value="1"/>
</dbReference>
<dbReference type="InterPro" id="IPR036950">
    <property type="entry name" value="PBP_transglycosylase"/>
</dbReference>
<dbReference type="GO" id="GO:0008360">
    <property type="term" value="P:regulation of cell shape"/>
    <property type="evidence" value="ECO:0007669"/>
    <property type="project" value="UniProtKB-KW"/>
</dbReference>
<keyword evidence="8 11" id="KW-1133">Transmembrane helix</keyword>
<dbReference type="PANTHER" id="PTHR30400">
    <property type="entry name" value="MONOFUNCTIONAL BIOSYNTHETIC PEPTIDOGLYCAN TRANSGLYCOSYLASE"/>
    <property type="match status" value="1"/>
</dbReference>
<dbReference type="RefSeq" id="WP_084447481.1">
    <property type="nucleotide sequence ID" value="NZ_FWWW01000096.1"/>
</dbReference>
<evidence type="ECO:0000256" key="1">
    <source>
        <dbReference type="ARBA" id="ARBA00022475"/>
    </source>
</evidence>
<dbReference type="GO" id="GO:0071555">
    <property type="term" value="P:cell wall organization"/>
    <property type="evidence" value="ECO:0007669"/>
    <property type="project" value="UniProtKB-KW"/>
</dbReference>
<protein>
    <recommendedName>
        <fullName evidence="11">Biosynthetic peptidoglycan transglycosylase</fullName>
        <ecNumber evidence="11">2.4.99.28</ecNumber>
    </recommendedName>
    <alternativeName>
        <fullName evidence="11">Glycan polymerase</fullName>
    </alternativeName>
    <alternativeName>
        <fullName evidence="11">Peptidoglycan glycosyltransferase MtgA</fullName>
        <shortName evidence="11">PGT</shortName>
    </alternativeName>
</protein>
<dbReference type="SUPFAM" id="SSF53955">
    <property type="entry name" value="Lysozyme-like"/>
    <property type="match status" value="1"/>
</dbReference>
<evidence type="ECO:0000256" key="11">
    <source>
        <dbReference type="HAMAP-Rule" id="MF_00766"/>
    </source>
</evidence>
<dbReference type="UniPathway" id="UPA00219"/>
<dbReference type="InterPro" id="IPR011812">
    <property type="entry name" value="Pep_trsgly"/>
</dbReference>
<evidence type="ECO:0000313" key="14">
    <source>
        <dbReference type="Proteomes" id="UP000192266"/>
    </source>
</evidence>
<comment type="function">
    <text evidence="11">Peptidoglycan polymerase that catalyzes glycan chain elongation from lipid-linked precursors.</text>
</comment>
<evidence type="ECO:0000259" key="12">
    <source>
        <dbReference type="Pfam" id="PF00912"/>
    </source>
</evidence>
<organism evidence="13 14">
    <name type="scientific">Hymenobacter roseosalivarius DSM 11622</name>
    <dbReference type="NCBI Taxonomy" id="645990"/>
    <lineage>
        <taxon>Bacteria</taxon>
        <taxon>Pseudomonadati</taxon>
        <taxon>Bacteroidota</taxon>
        <taxon>Cytophagia</taxon>
        <taxon>Cytophagales</taxon>
        <taxon>Hymenobacteraceae</taxon>
        <taxon>Hymenobacter</taxon>
    </lineage>
</organism>
<proteinExistence type="inferred from homology"/>